<evidence type="ECO:0000313" key="2">
    <source>
        <dbReference type="Proteomes" id="UP000325945"/>
    </source>
</evidence>
<organism evidence="1 2">
    <name type="scientific">Aspergillus sergii</name>
    <dbReference type="NCBI Taxonomy" id="1034303"/>
    <lineage>
        <taxon>Eukaryota</taxon>
        <taxon>Fungi</taxon>
        <taxon>Dikarya</taxon>
        <taxon>Ascomycota</taxon>
        <taxon>Pezizomycotina</taxon>
        <taxon>Eurotiomycetes</taxon>
        <taxon>Eurotiomycetidae</taxon>
        <taxon>Eurotiales</taxon>
        <taxon>Aspergillaceae</taxon>
        <taxon>Aspergillus</taxon>
        <taxon>Aspergillus subgen. Circumdati</taxon>
    </lineage>
</organism>
<proteinExistence type="predicted"/>
<dbReference type="Proteomes" id="UP000325945">
    <property type="component" value="Unassembled WGS sequence"/>
</dbReference>
<name>A0A5N6XM64_9EURO</name>
<evidence type="ECO:0000313" key="1">
    <source>
        <dbReference type="EMBL" id="KAE8334032.1"/>
    </source>
</evidence>
<gene>
    <name evidence="1" type="ORF">BDV39DRAFT_165548</name>
</gene>
<sequence>MTSLAPIVIALNIVQTISTSQSRRYHSTFSARLSRISVLRRYTPHLPVHTNIWQRDIFESIVTSLGSIPLLIFKSSHV</sequence>
<protein>
    <submittedName>
        <fullName evidence="1">Uncharacterized protein</fullName>
    </submittedName>
</protein>
<keyword evidence="2" id="KW-1185">Reference proteome</keyword>
<dbReference type="AlphaFoldDB" id="A0A5N6XM64"/>
<accession>A0A5N6XM64</accession>
<dbReference type="EMBL" id="ML741761">
    <property type="protein sequence ID" value="KAE8334032.1"/>
    <property type="molecule type" value="Genomic_DNA"/>
</dbReference>
<reference evidence="2" key="1">
    <citation type="submission" date="2019-04" db="EMBL/GenBank/DDBJ databases">
        <title>Friends and foes A comparative genomics studyof 23 Aspergillus species from section Flavi.</title>
        <authorList>
            <consortium name="DOE Joint Genome Institute"/>
            <person name="Kjaerbolling I."/>
            <person name="Vesth T."/>
            <person name="Frisvad J.C."/>
            <person name="Nybo J.L."/>
            <person name="Theobald S."/>
            <person name="Kildgaard S."/>
            <person name="Isbrandt T."/>
            <person name="Kuo A."/>
            <person name="Sato A."/>
            <person name="Lyhne E.K."/>
            <person name="Kogle M.E."/>
            <person name="Wiebenga A."/>
            <person name="Kun R.S."/>
            <person name="Lubbers R.J."/>
            <person name="Makela M.R."/>
            <person name="Barry K."/>
            <person name="Chovatia M."/>
            <person name="Clum A."/>
            <person name="Daum C."/>
            <person name="Haridas S."/>
            <person name="He G."/>
            <person name="LaButti K."/>
            <person name="Lipzen A."/>
            <person name="Mondo S."/>
            <person name="Riley R."/>
            <person name="Salamov A."/>
            <person name="Simmons B.A."/>
            <person name="Magnuson J.K."/>
            <person name="Henrissat B."/>
            <person name="Mortensen U.H."/>
            <person name="Larsen T.O."/>
            <person name="Devries R.P."/>
            <person name="Grigoriev I.V."/>
            <person name="Machida M."/>
            <person name="Baker S.E."/>
            <person name="Andersen M.R."/>
        </authorList>
    </citation>
    <scope>NUCLEOTIDE SEQUENCE [LARGE SCALE GENOMIC DNA]</scope>
    <source>
        <strain evidence="2">CBS 130017</strain>
    </source>
</reference>